<accession>A0A1N7AEF8</accession>
<evidence type="ECO:0000313" key="3">
    <source>
        <dbReference type="Proteomes" id="UP000186004"/>
    </source>
</evidence>
<keyword evidence="1" id="KW-1133">Transmembrane helix</keyword>
<dbReference type="Proteomes" id="UP000186004">
    <property type="component" value="Unassembled WGS sequence"/>
</dbReference>
<keyword evidence="1" id="KW-0472">Membrane</keyword>
<reference evidence="2 3" key="1">
    <citation type="submission" date="2017-01" db="EMBL/GenBank/DDBJ databases">
        <authorList>
            <person name="Mah S.A."/>
            <person name="Swanson W.J."/>
            <person name="Moy G.W."/>
            <person name="Vacquier V.D."/>
        </authorList>
    </citation>
    <scope>NUCLEOTIDE SEQUENCE [LARGE SCALE GENOMIC DNA]</scope>
    <source>
        <strain evidence="2 3">DSM 45758</strain>
    </source>
</reference>
<sequence length="80" mass="8651">MGYRRRDVRSRVALWMLVAFGDAVLLLAGLGIPALVALFSVVAVTVAGVGAWLVARRGVQVHEDALPARVAAPVRYRRRA</sequence>
<keyword evidence="1" id="KW-0812">Transmembrane</keyword>
<organism evidence="2 3">
    <name type="scientific">Micromonospora avicenniae</name>
    <dbReference type="NCBI Taxonomy" id="1198245"/>
    <lineage>
        <taxon>Bacteria</taxon>
        <taxon>Bacillati</taxon>
        <taxon>Actinomycetota</taxon>
        <taxon>Actinomycetes</taxon>
        <taxon>Micromonosporales</taxon>
        <taxon>Micromonosporaceae</taxon>
        <taxon>Micromonospora</taxon>
    </lineage>
</organism>
<dbReference type="EMBL" id="FTNF01000009">
    <property type="protein sequence ID" value="SIR37452.1"/>
    <property type="molecule type" value="Genomic_DNA"/>
</dbReference>
<protein>
    <submittedName>
        <fullName evidence="2">Uncharacterized protein</fullName>
    </submittedName>
</protein>
<dbReference type="OrthoDB" id="3404367at2"/>
<feature type="transmembrane region" description="Helical" evidence="1">
    <location>
        <begin position="12"/>
        <end position="30"/>
    </location>
</feature>
<name>A0A1N7AEF8_9ACTN</name>
<feature type="transmembrane region" description="Helical" evidence="1">
    <location>
        <begin position="36"/>
        <end position="55"/>
    </location>
</feature>
<dbReference type="RefSeq" id="WP_076471134.1">
    <property type="nucleotide sequence ID" value="NZ_FTNF01000009.1"/>
</dbReference>
<evidence type="ECO:0000256" key="1">
    <source>
        <dbReference type="SAM" id="Phobius"/>
    </source>
</evidence>
<dbReference type="AlphaFoldDB" id="A0A1N7AEF8"/>
<gene>
    <name evidence="2" type="ORF">SAMN05444858_10981</name>
</gene>
<evidence type="ECO:0000313" key="2">
    <source>
        <dbReference type="EMBL" id="SIR37452.1"/>
    </source>
</evidence>
<keyword evidence="3" id="KW-1185">Reference proteome</keyword>
<proteinExistence type="predicted"/>